<dbReference type="RefSeq" id="WP_265985504.1">
    <property type="nucleotide sequence ID" value="NZ_JAPHAV010000007.1"/>
</dbReference>
<dbReference type="Proteomes" id="UP001301216">
    <property type="component" value="Unassembled WGS sequence"/>
</dbReference>
<accession>A0ABT3QQN7</accession>
<comment type="caution">
    <text evidence="1">The sequence shown here is derived from an EMBL/GenBank/DDBJ whole genome shotgun (WGS) entry which is preliminary data.</text>
</comment>
<organism evidence="1 2">
    <name type="scientific">Ochrobactrum chromiisoli</name>
    <dbReference type="NCBI Taxonomy" id="2993941"/>
    <lineage>
        <taxon>Bacteria</taxon>
        <taxon>Pseudomonadati</taxon>
        <taxon>Pseudomonadota</taxon>
        <taxon>Alphaproteobacteria</taxon>
        <taxon>Hyphomicrobiales</taxon>
        <taxon>Brucellaceae</taxon>
        <taxon>Brucella/Ochrobactrum group</taxon>
        <taxon>Ochrobactrum</taxon>
    </lineage>
</organism>
<sequence length="79" mass="8929">MIIPSIDKGIPIPIDGRFKDAEQRIRYPFSEMLPGDSFLVSGGRKKSVKVAMSQYARGNGWKFTSRVQIDGTVRVWRVS</sequence>
<keyword evidence="2" id="KW-1185">Reference proteome</keyword>
<name>A0ABT3QQN7_9HYPH</name>
<protein>
    <submittedName>
        <fullName evidence="1">Uncharacterized protein</fullName>
    </submittedName>
</protein>
<reference evidence="1 2" key="1">
    <citation type="submission" date="2022-11" db="EMBL/GenBank/DDBJ databases">
        <title>Brucella sp. YY2X, whole genome shotgun sequencing project.</title>
        <authorList>
            <person name="Yang Y."/>
        </authorList>
    </citation>
    <scope>NUCLEOTIDE SEQUENCE [LARGE SCALE GENOMIC DNA]</scope>
    <source>
        <strain evidence="1 2">YY2X</strain>
    </source>
</reference>
<evidence type="ECO:0000313" key="2">
    <source>
        <dbReference type="Proteomes" id="UP001301216"/>
    </source>
</evidence>
<dbReference type="EMBL" id="JAPHAV010000007">
    <property type="protein sequence ID" value="MCX2697865.1"/>
    <property type="molecule type" value="Genomic_DNA"/>
</dbReference>
<evidence type="ECO:0000313" key="1">
    <source>
        <dbReference type="EMBL" id="MCX2697865.1"/>
    </source>
</evidence>
<gene>
    <name evidence="1" type="ORF">OPR82_14005</name>
</gene>
<proteinExistence type="predicted"/>